<dbReference type="EC" id="5.2.1.8" evidence="3"/>
<evidence type="ECO:0000313" key="11">
    <source>
        <dbReference type="EMBL" id="PZA13618.1"/>
    </source>
</evidence>
<dbReference type="EMBL" id="QKQS01000006">
    <property type="protein sequence ID" value="PZA13618.1"/>
    <property type="molecule type" value="Genomic_DNA"/>
</dbReference>
<feature type="chain" id="PRO_5016250256" description="Parvulin-like PPIase" evidence="9">
    <location>
        <begin position="25"/>
        <end position="317"/>
    </location>
</feature>
<dbReference type="InterPro" id="IPR046357">
    <property type="entry name" value="PPIase_dom_sf"/>
</dbReference>
<dbReference type="SUPFAM" id="SSF54534">
    <property type="entry name" value="FKBP-like"/>
    <property type="match status" value="1"/>
</dbReference>
<evidence type="ECO:0000259" key="10">
    <source>
        <dbReference type="PROSITE" id="PS50198"/>
    </source>
</evidence>
<dbReference type="SUPFAM" id="SSF109998">
    <property type="entry name" value="Triger factor/SurA peptide-binding domain-like"/>
    <property type="match status" value="1"/>
</dbReference>
<keyword evidence="5 8" id="KW-0697">Rotamase</keyword>
<feature type="signal peptide" evidence="9">
    <location>
        <begin position="1"/>
        <end position="24"/>
    </location>
</feature>
<evidence type="ECO:0000256" key="5">
    <source>
        <dbReference type="ARBA" id="ARBA00023110"/>
    </source>
</evidence>
<dbReference type="InterPro" id="IPR000297">
    <property type="entry name" value="PPIase_PpiC"/>
</dbReference>
<gene>
    <name evidence="11" type="ORF">DNX69_04500</name>
</gene>
<evidence type="ECO:0000256" key="8">
    <source>
        <dbReference type="PROSITE-ProRule" id="PRU00278"/>
    </source>
</evidence>
<reference evidence="11 12" key="1">
    <citation type="submission" date="2018-06" db="EMBL/GenBank/DDBJ databases">
        <title>Draft Whole-Genome Sequence of the purple photosynthetic bacterium Rhodospeudomonas palustris XCP.</title>
        <authorList>
            <person name="Rayyan A."/>
            <person name="Meyer T.E."/>
            <person name="Kyndt J.A."/>
        </authorList>
    </citation>
    <scope>NUCLEOTIDE SEQUENCE [LARGE SCALE GENOMIC DNA]</scope>
    <source>
        <strain evidence="11 12">XCP</strain>
    </source>
</reference>
<dbReference type="InterPro" id="IPR050245">
    <property type="entry name" value="PrsA_foldase"/>
</dbReference>
<dbReference type="PROSITE" id="PS50198">
    <property type="entry name" value="PPIC_PPIASE_2"/>
    <property type="match status" value="1"/>
</dbReference>
<dbReference type="PANTHER" id="PTHR47245">
    <property type="entry name" value="PEPTIDYLPROLYL ISOMERASE"/>
    <property type="match status" value="1"/>
</dbReference>
<dbReference type="PANTHER" id="PTHR47245:SF2">
    <property type="entry name" value="PEPTIDYL-PROLYL CIS-TRANS ISOMERASE HP_0175-RELATED"/>
    <property type="match status" value="1"/>
</dbReference>
<organism evidence="11 12">
    <name type="scientific">Rhodopseudomonas palustris</name>
    <dbReference type="NCBI Taxonomy" id="1076"/>
    <lineage>
        <taxon>Bacteria</taxon>
        <taxon>Pseudomonadati</taxon>
        <taxon>Pseudomonadota</taxon>
        <taxon>Alphaproteobacteria</taxon>
        <taxon>Hyphomicrobiales</taxon>
        <taxon>Nitrobacteraceae</taxon>
        <taxon>Rhodopseudomonas</taxon>
    </lineage>
</organism>
<dbReference type="InterPro" id="IPR027304">
    <property type="entry name" value="Trigger_fact/SurA_dom_sf"/>
</dbReference>
<comment type="similarity">
    <text evidence="2">Belongs to the PpiC/parvulin rotamase family.</text>
</comment>
<evidence type="ECO:0000256" key="2">
    <source>
        <dbReference type="ARBA" id="ARBA00007656"/>
    </source>
</evidence>
<keyword evidence="9" id="KW-0732">Signal</keyword>
<sequence length="317" mass="34870">MSERTFAMRMRTLLGIFLRGTAMAVALTAVFTADLRNARAAAPAPQGQADDPVVARVDGVEIRESDLQAADRAMGRNLSMQPEGRRDDVINFMIDTVLFAKAAPARSASEQAEIERRVTIARNRIVMEQMLKAAGDDAVNEAAVRKTYDNLIASMTKEPQLKLHMLDFIIPPFAAKSDQGAVEAAAQKAEAAYARIAKGEAFDVVARELSEDPTTKKNGGYRGFVTRAMMGKDIADVAYTLERGKVSRPIRTAAGWHLIMVDGEHELPKPEFQKVRERIEMNLAKQAQTALIERLRANARIERLDVKPTQADAAPKP</sequence>
<accession>A0A323V0D1</accession>
<evidence type="ECO:0000256" key="3">
    <source>
        <dbReference type="ARBA" id="ARBA00013194"/>
    </source>
</evidence>
<feature type="domain" description="PpiC" evidence="10">
    <location>
        <begin position="164"/>
        <end position="263"/>
    </location>
</feature>
<name>A0A323V0D1_RHOPL</name>
<dbReference type="Pfam" id="PF00639">
    <property type="entry name" value="Rotamase"/>
    <property type="match status" value="1"/>
</dbReference>
<evidence type="ECO:0000256" key="6">
    <source>
        <dbReference type="ARBA" id="ARBA00030642"/>
    </source>
</evidence>
<evidence type="ECO:0000256" key="9">
    <source>
        <dbReference type="SAM" id="SignalP"/>
    </source>
</evidence>
<evidence type="ECO:0000313" key="12">
    <source>
        <dbReference type="Proteomes" id="UP000248134"/>
    </source>
</evidence>
<dbReference type="GO" id="GO:0003755">
    <property type="term" value="F:peptidyl-prolyl cis-trans isomerase activity"/>
    <property type="evidence" value="ECO:0007669"/>
    <property type="project" value="UniProtKB-KW"/>
</dbReference>
<keyword evidence="8 11" id="KW-0413">Isomerase</keyword>
<dbReference type="Gene3D" id="3.10.50.40">
    <property type="match status" value="1"/>
</dbReference>
<dbReference type="AlphaFoldDB" id="A0A323V0D1"/>
<dbReference type="Proteomes" id="UP000248134">
    <property type="component" value="Unassembled WGS sequence"/>
</dbReference>
<comment type="catalytic activity">
    <reaction evidence="1">
        <text>[protein]-peptidylproline (omega=180) = [protein]-peptidylproline (omega=0)</text>
        <dbReference type="Rhea" id="RHEA:16237"/>
        <dbReference type="Rhea" id="RHEA-COMP:10747"/>
        <dbReference type="Rhea" id="RHEA-COMP:10748"/>
        <dbReference type="ChEBI" id="CHEBI:83833"/>
        <dbReference type="ChEBI" id="CHEBI:83834"/>
        <dbReference type="EC" id="5.2.1.8"/>
    </reaction>
</comment>
<comment type="caution">
    <text evidence="11">The sequence shown here is derived from an EMBL/GenBank/DDBJ whole genome shotgun (WGS) entry which is preliminary data.</text>
</comment>
<evidence type="ECO:0000256" key="1">
    <source>
        <dbReference type="ARBA" id="ARBA00000971"/>
    </source>
</evidence>
<proteinExistence type="inferred from homology"/>
<evidence type="ECO:0000256" key="4">
    <source>
        <dbReference type="ARBA" id="ARBA00018370"/>
    </source>
</evidence>
<protein>
    <recommendedName>
        <fullName evidence="4">Parvulin-like PPIase</fullName>
        <ecNumber evidence="3">5.2.1.8</ecNumber>
    </recommendedName>
    <alternativeName>
        <fullName evidence="6">Peptidyl-prolyl cis-trans isomerase plp</fullName>
    </alternativeName>
    <alternativeName>
        <fullName evidence="7">Rotamase plp</fullName>
    </alternativeName>
</protein>
<evidence type="ECO:0000256" key="7">
    <source>
        <dbReference type="ARBA" id="ARBA00031484"/>
    </source>
</evidence>